<protein>
    <recommendedName>
        <fullName evidence="1">Calcineurin-like phosphoesterase domain-containing protein</fullName>
    </recommendedName>
</protein>
<dbReference type="PANTHER" id="PTHR39323">
    <property type="entry name" value="BLR1149 PROTEIN"/>
    <property type="match status" value="1"/>
</dbReference>
<dbReference type="PANTHER" id="PTHR39323:SF1">
    <property type="entry name" value="BLR1149 PROTEIN"/>
    <property type="match status" value="1"/>
</dbReference>
<dbReference type="PIRSF" id="PIRSF000887">
    <property type="entry name" value="Pesterase_MJ0037"/>
    <property type="match status" value="1"/>
</dbReference>
<dbReference type="Pfam" id="PF00149">
    <property type="entry name" value="Metallophos"/>
    <property type="match status" value="1"/>
</dbReference>
<name>A0A382MGG0_9ZZZZ</name>
<dbReference type="SUPFAM" id="SSF56300">
    <property type="entry name" value="Metallo-dependent phosphatases"/>
    <property type="match status" value="1"/>
</dbReference>
<dbReference type="InterPro" id="IPR004843">
    <property type="entry name" value="Calcineurin-like_PHP"/>
</dbReference>
<evidence type="ECO:0000313" key="2">
    <source>
        <dbReference type="EMBL" id="SVC47730.1"/>
    </source>
</evidence>
<evidence type="ECO:0000259" key="1">
    <source>
        <dbReference type="Pfam" id="PF00149"/>
    </source>
</evidence>
<organism evidence="2">
    <name type="scientific">marine metagenome</name>
    <dbReference type="NCBI Taxonomy" id="408172"/>
    <lineage>
        <taxon>unclassified sequences</taxon>
        <taxon>metagenomes</taxon>
        <taxon>ecological metagenomes</taxon>
    </lineage>
</organism>
<gene>
    <name evidence="2" type="ORF">METZ01_LOCUS300584</name>
</gene>
<accession>A0A382MGG0</accession>
<dbReference type="InterPro" id="IPR029052">
    <property type="entry name" value="Metallo-depent_PP-like"/>
</dbReference>
<dbReference type="EMBL" id="UINC01093361">
    <property type="protein sequence ID" value="SVC47730.1"/>
    <property type="molecule type" value="Genomic_DNA"/>
</dbReference>
<sequence>MVQTRLVNNYPALIIEGKEKYLVITDLHLGFEGNLSQNNIFLGKNTSVSESIKEVEKILVKTKPDSLILLGDIKSGIKSITKTEWNDVPVFLEKIKKQVSITIIPGNHDASIEKLIPKGISLATPKGLIVEDILLTHGHTMPSENFSLVNKIIMGHVHPVFFQEKSIINGERVWVTMKCNKQKIFPSKTGKLEIIIIPTFNKHFYTVNKKFYKKSISPILDKSEVLEAKILTLDGTIIGNESLLPNII</sequence>
<dbReference type="InterPro" id="IPR024173">
    <property type="entry name" value="Pesterase_MJ0037-like"/>
</dbReference>
<feature type="domain" description="Calcineurin-like phosphoesterase" evidence="1">
    <location>
        <begin position="20"/>
        <end position="160"/>
    </location>
</feature>
<proteinExistence type="predicted"/>
<dbReference type="Gene3D" id="3.60.21.10">
    <property type="match status" value="1"/>
</dbReference>
<dbReference type="AlphaFoldDB" id="A0A382MGG0"/>
<reference evidence="2" key="1">
    <citation type="submission" date="2018-05" db="EMBL/GenBank/DDBJ databases">
        <authorList>
            <person name="Lanie J.A."/>
            <person name="Ng W.-L."/>
            <person name="Kazmierczak K.M."/>
            <person name="Andrzejewski T.M."/>
            <person name="Davidsen T.M."/>
            <person name="Wayne K.J."/>
            <person name="Tettelin H."/>
            <person name="Glass J.I."/>
            <person name="Rusch D."/>
            <person name="Podicherti R."/>
            <person name="Tsui H.-C.T."/>
            <person name="Winkler M.E."/>
        </authorList>
    </citation>
    <scope>NUCLEOTIDE SEQUENCE</scope>
</reference>
<dbReference type="GO" id="GO:0016787">
    <property type="term" value="F:hydrolase activity"/>
    <property type="evidence" value="ECO:0007669"/>
    <property type="project" value="InterPro"/>
</dbReference>